<dbReference type="EMBL" id="VFJC01000028">
    <property type="protein sequence ID" value="KAB5522707.1"/>
    <property type="molecule type" value="Genomic_DNA"/>
</dbReference>
<comment type="caution">
    <text evidence="11">The sequence shown here is derived from an EMBL/GenBank/DDBJ whole genome shotgun (WGS) entry which is preliminary data.</text>
</comment>
<dbReference type="GO" id="GO:0045087">
    <property type="term" value="P:innate immune response"/>
    <property type="evidence" value="ECO:0007669"/>
    <property type="project" value="UniProtKB-KW"/>
</dbReference>
<dbReference type="InterPro" id="IPR011029">
    <property type="entry name" value="DEATH-like_dom_sf"/>
</dbReference>
<sequence>MDFTYPNYGAGLDHHLSELRILLVGNVKSGKSSAGNTILGRGTFDFNRTAKCVKRQGTAAGRKITVVEAPGWWSDKLVEESTNLLKQEIVLSVSMCPPGPHAVLLVIGLDIHFKDIDRQILEGHLNLLGDKVWSHTIVLFTFGDSLGNITIEQHIENKGNALKRLVEKCGNRYHVFMNEYSNHMRITDLLEKIEKMVARNRGHHFETDTKISQEVEERRRVEEGRSMERRMKVSKQRENIRKHMRPTSHYPEVNILLLGCRNAGKSSAGNIILRRDGFNLNRAVECVMREGNAADRKITVVKAPGWCSDRPVEESTELLKQEIVLSVSQCPPGPHAVLVVVNGDRIFTEKDGEILAGYLKLLGDKVWSHTMVLFTFRDSLGDTTIERHIESEGEALQWLVEKCHNRYHVFNIQKRDDDIQVKELLEKIEEMVAGNRGCHLEMDKTILLIKEDRRTEELERSMERMIRVSKHREDIHSHTRGLRHFSELGIVLLGCKNSGKSSTGNMILANDKSEFNSESEKCVKRQGNVSGMRITVVEAPGWCSDRPVEESTESLKREIVLSVSQCPPGPHAVLVVVNGDRIFTEKDREILAGYMNLLGDKVWSYTMVLFTFGDSLGDTTIERHIESEGEALQWLVEKCHNRYHVFNNKKTQDDFQVTELLEKIQMMLAGSRHYHFRTDTQTLQEVKEKRGVEKNTSAEKMIKLLKQREHCRDMYAQRYREEDEDISMKKMTMDHLYDPKVSLQPCSLDDEMRLLSLLKLHHTFQKHVEATSLKPVTTGTGADPPKMEIIGADFVDQHRETLIQKVSSVMEVADCLKGKNMITDEMYSNIQTKSTPQDKMRELYTYLNTTKVKAEFYQFLKKKQPYLVEELESGSGQA</sequence>
<dbReference type="PROSITE" id="PS50209">
    <property type="entry name" value="CARD"/>
    <property type="match status" value="1"/>
</dbReference>
<feature type="domain" description="AIG1-type G" evidence="10">
    <location>
        <begin position="250"/>
        <end position="450"/>
    </location>
</feature>
<dbReference type="SUPFAM" id="SSF47986">
    <property type="entry name" value="DEATH domain"/>
    <property type="match status" value="1"/>
</dbReference>
<evidence type="ECO:0000256" key="2">
    <source>
        <dbReference type="ARBA" id="ARBA00008535"/>
    </source>
</evidence>
<keyword evidence="7" id="KW-0342">GTP-binding</keyword>
<feature type="domain" description="CARD" evidence="9">
    <location>
        <begin position="787"/>
        <end position="847"/>
    </location>
</feature>
<dbReference type="Pfam" id="PF04548">
    <property type="entry name" value="AIG1"/>
    <property type="match status" value="3"/>
</dbReference>
<evidence type="ECO:0000259" key="9">
    <source>
        <dbReference type="PROSITE" id="PS50209"/>
    </source>
</evidence>
<dbReference type="GO" id="GO:0042981">
    <property type="term" value="P:regulation of apoptotic process"/>
    <property type="evidence" value="ECO:0007669"/>
    <property type="project" value="InterPro"/>
</dbReference>
<dbReference type="Gene3D" id="1.10.533.10">
    <property type="entry name" value="Death Domain, Fas"/>
    <property type="match status" value="1"/>
</dbReference>
<evidence type="ECO:0000259" key="10">
    <source>
        <dbReference type="PROSITE" id="PS51720"/>
    </source>
</evidence>
<dbReference type="PROSITE" id="PS51720">
    <property type="entry name" value="G_AIG1"/>
    <property type="match status" value="3"/>
</dbReference>
<evidence type="ECO:0000256" key="4">
    <source>
        <dbReference type="ARBA" id="ARBA00022588"/>
    </source>
</evidence>
<keyword evidence="3" id="KW-0963">Cytoplasm</keyword>
<dbReference type="InterPro" id="IPR006703">
    <property type="entry name" value="G_AIG1"/>
</dbReference>
<dbReference type="InterPro" id="IPR001315">
    <property type="entry name" value="CARD"/>
</dbReference>
<keyword evidence="4" id="KW-0399">Innate immunity</keyword>
<evidence type="ECO:0000313" key="12">
    <source>
        <dbReference type="Proteomes" id="UP000327468"/>
    </source>
</evidence>
<keyword evidence="12" id="KW-1185">Reference proteome</keyword>
<dbReference type="PANTHER" id="PTHR10903">
    <property type="entry name" value="GTPASE, IMAP FAMILY MEMBER-RELATED"/>
    <property type="match status" value="1"/>
</dbReference>
<evidence type="ECO:0000256" key="3">
    <source>
        <dbReference type="ARBA" id="ARBA00022490"/>
    </source>
</evidence>
<proteinExistence type="inferred from homology"/>
<dbReference type="Proteomes" id="UP000327468">
    <property type="component" value="Chromosome 27"/>
</dbReference>
<keyword evidence="5" id="KW-0547">Nucleotide-binding</keyword>
<organism evidence="11 12">
    <name type="scientific">Pangasianodon hypophthalmus</name>
    <name type="common">Striped catfish</name>
    <name type="synonym">Helicophagus hypophthalmus</name>
    <dbReference type="NCBI Taxonomy" id="310915"/>
    <lineage>
        <taxon>Eukaryota</taxon>
        <taxon>Metazoa</taxon>
        <taxon>Chordata</taxon>
        <taxon>Craniata</taxon>
        <taxon>Vertebrata</taxon>
        <taxon>Euteleostomi</taxon>
        <taxon>Actinopterygii</taxon>
        <taxon>Neopterygii</taxon>
        <taxon>Teleostei</taxon>
        <taxon>Ostariophysi</taxon>
        <taxon>Siluriformes</taxon>
        <taxon>Pangasiidae</taxon>
        <taxon>Pangasianodon</taxon>
    </lineage>
</organism>
<evidence type="ECO:0000313" key="11">
    <source>
        <dbReference type="EMBL" id="KAB5522707.1"/>
    </source>
</evidence>
<evidence type="ECO:0000256" key="6">
    <source>
        <dbReference type="ARBA" id="ARBA00022859"/>
    </source>
</evidence>
<dbReference type="FunFam" id="1.10.533.10:FF:000013">
    <property type="entry name" value="Apoptosis-associated speck-like protein containing a CARD"/>
    <property type="match status" value="1"/>
</dbReference>
<dbReference type="InterPro" id="IPR027417">
    <property type="entry name" value="P-loop_NTPase"/>
</dbReference>
<reference evidence="11 12" key="1">
    <citation type="submission" date="2019-06" db="EMBL/GenBank/DDBJ databases">
        <title>A chromosome-scale genome assembly of the striped catfish, Pangasianodon hypophthalmus.</title>
        <authorList>
            <person name="Wen M."/>
            <person name="Zahm M."/>
            <person name="Roques C."/>
            <person name="Cabau C."/>
            <person name="Klopp C."/>
            <person name="Donnadieu C."/>
            <person name="Jouanno E."/>
            <person name="Avarre J.-C."/>
            <person name="Campet M."/>
            <person name="Ha T.T.T."/>
            <person name="Dugue R."/>
            <person name="Lampietro C."/>
            <person name="Louis A."/>
            <person name="Herpin A."/>
            <person name="Echchiki A."/>
            <person name="Berthelot C."/>
            <person name="Parey E."/>
            <person name="Roest-Crollius H."/>
            <person name="Braasch I."/>
            <person name="Postlethwait J."/>
            <person name="Bobe J."/>
            <person name="Montfort J."/>
            <person name="Bouchez O."/>
            <person name="Begum T."/>
            <person name="Schartl M."/>
            <person name="Guiguen Y."/>
        </authorList>
    </citation>
    <scope>NUCLEOTIDE SEQUENCE [LARGE SCALE GENOMIC DNA]</scope>
    <source>
        <strain evidence="11 12">Indonesia</strain>
        <tissue evidence="11">Blood</tissue>
    </source>
</reference>
<dbReference type="CDD" id="cd08330">
    <property type="entry name" value="CARD_ASC_NALP1"/>
    <property type="match status" value="1"/>
</dbReference>
<evidence type="ECO:0000256" key="7">
    <source>
        <dbReference type="ARBA" id="ARBA00023134"/>
    </source>
</evidence>
<dbReference type="Pfam" id="PF00619">
    <property type="entry name" value="CARD"/>
    <property type="match status" value="1"/>
</dbReference>
<feature type="domain" description="AIG1-type G" evidence="10">
    <location>
        <begin position="16"/>
        <end position="214"/>
    </location>
</feature>
<dbReference type="GO" id="GO:0006954">
    <property type="term" value="P:inflammatory response"/>
    <property type="evidence" value="ECO:0007669"/>
    <property type="project" value="UniProtKB-KW"/>
</dbReference>
<dbReference type="InterPro" id="IPR045058">
    <property type="entry name" value="GIMA/IAN/Toc"/>
</dbReference>
<dbReference type="SUPFAM" id="SSF52540">
    <property type="entry name" value="P-loop containing nucleoside triphosphate hydrolases"/>
    <property type="match status" value="3"/>
</dbReference>
<protein>
    <recommendedName>
        <fullName evidence="13">AIG1-type G domain-containing protein</fullName>
    </recommendedName>
</protein>
<keyword evidence="6" id="KW-0391">Immunity</keyword>
<dbReference type="Gene3D" id="3.40.50.300">
    <property type="entry name" value="P-loop containing nucleotide triphosphate hydrolases"/>
    <property type="match status" value="3"/>
</dbReference>
<comment type="subcellular location">
    <subcellularLocation>
        <location evidence="1">Cytoplasm</location>
        <location evidence="1">Cytosol</location>
    </subcellularLocation>
</comment>
<feature type="domain" description="AIG1-type G" evidence="10">
    <location>
        <begin position="485"/>
        <end position="685"/>
    </location>
</feature>
<dbReference type="GO" id="GO:0005829">
    <property type="term" value="C:cytosol"/>
    <property type="evidence" value="ECO:0007669"/>
    <property type="project" value="UniProtKB-SubCell"/>
</dbReference>
<evidence type="ECO:0000256" key="8">
    <source>
        <dbReference type="ARBA" id="ARBA00023198"/>
    </source>
</evidence>
<dbReference type="PANTHER" id="PTHR10903:SF107">
    <property type="entry name" value="GTPASE IMAP FAMILY MEMBER 4-LIKE-RELATED"/>
    <property type="match status" value="1"/>
</dbReference>
<accession>A0A5N5K691</accession>
<keyword evidence="8" id="KW-0395">Inflammatory response</keyword>
<dbReference type="InterPro" id="IPR033516">
    <property type="entry name" value="CARD8/ASC/NALP1_CARD"/>
</dbReference>
<evidence type="ECO:0000256" key="1">
    <source>
        <dbReference type="ARBA" id="ARBA00004514"/>
    </source>
</evidence>
<comment type="similarity">
    <text evidence="2">Belongs to the TRAFAC class TrmE-Era-EngA-EngB-Septin-like GTPase superfamily. AIG1/Toc34/Toc159-like paraseptin GTPase family. IAN subfamily.</text>
</comment>
<gene>
    <name evidence="11" type="ORF">PHYPO_G00162580</name>
</gene>
<evidence type="ECO:0000256" key="5">
    <source>
        <dbReference type="ARBA" id="ARBA00022741"/>
    </source>
</evidence>
<dbReference type="GO" id="GO:0005525">
    <property type="term" value="F:GTP binding"/>
    <property type="evidence" value="ECO:0007669"/>
    <property type="project" value="UniProtKB-KW"/>
</dbReference>
<evidence type="ECO:0008006" key="13">
    <source>
        <dbReference type="Google" id="ProtNLM"/>
    </source>
</evidence>
<dbReference type="FunFam" id="3.40.50.300:FF:001809">
    <property type="entry name" value="Si:ch1073-365p7.2"/>
    <property type="match status" value="3"/>
</dbReference>
<dbReference type="AlphaFoldDB" id="A0A5N5K691"/>
<name>A0A5N5K691_PANHP</name>